<dbReference type="GO" id="GO:0004174">
    <property type="term" value="F:electron-transferring-flavoprotein dehydrogenase activity"/>
    <property type="evidence" value="ECO:0007669"/>
    <property type="project" value="TreeGrafter"/>
</dbReference>
<reference evidence="2 3" key="1">
    <citation type="submission" date="2015-04" db="EMBL/GenBank/DDBJ databases">
        <authorList>
            <person name="Syromyatnikov M.Y."/>
            <person name="Popov V.N."/>
        </authorList>
    </citation>
    <scope>NUCLEOTIDE SEQUENCE [LARGE SCALE GENOMIC DNA]</scope>
    <source>
        <strain evidence="2">WF-38-12</strain>
    </source>
</reference>
<dbReference type="GO" id="GO:0050660">
    <property type="term" value="F:flavin adenine dinucleotide binding"/>
    <property type="evidence" value="ECO:0007669"/>
    <property type="project" value="TreeGrafter"/>
</dbReference>
<dbReference type="InterPro" id="IPR023753">
    <property type="entry name" value="FAD/NAD-binding_dom"/>
</dbReference>
<dbReference type="PRINTS" id="PR00469">
    <property type="entry name" value="PNDRDTASEII"/>
</dbReference>
<dbReference type="OrthoDB" id="202203at2759"/>
<evidence type="ECO:0000313" key="2">
    <source>
        <dbReference type="EMBL" id="CRG87678.1"/>
    </source>
</evidence>
<dbReference type="FunFam" id="3.50.50.100:FF:000015">
    <property type="entry name" value="Amid-like NADH oxidoreductase, putative"/>
    <property type="match status" value="1"/>
</dbReference>
<gene>
    <name evidence="2" type="ORF">PISL3812_04698</name>
</gene>
<dbReference type="Gene3D" id="3.50.50.100">
    <property type="match status" value="1"/>
</dbReference>
<keyword evidence="3" id="KW-1185">Reference proteome</keyword>
<evidence type="ECO:0000259" key="1">
    <source>
        <dbReference type="Pfam" id="PF07992"/>
    </source>
</evidence>
<dbReference type="OMA" id="QTEPWIN"/>
<dbReference type="EMBL" id="CVMT01000003">
    <property type="protein sequence ID" value="CRG87678.1"/>
    <property type="molecule type" value="Genomic_DNA"/>
</dbReference>
<dbReference type="Proteomes" id="UP000054383">
    <property type="component" value="Unassembled WGS sequence"/>
</dbReference>
<dbReference type="AlphaFoldDB" id="A0A0U1LW94"/>
<accession>A0A0U1LW94</accession>
<sequence>MASSLKNIVVIGGSYVGRTTAQELARVIPTTHRVLLLEPHSHFNHLFTFPRFSVIPGHEHKAFIPYSGIFSSVPNSSLHTVVSARVLSIQSEHVKLDREWQGSTQIPFEYLAIATGTRLQEPAAMRYDDKASSVAYLRKHQESVKQSKSITIVGGGAVGVQMATDLKEFYPEKEVTLVHSRAHVMPHFHEKLHQIIAKRFDALGIQLITGSRVVVPPNGFLKDGESVELELTNGTKLKTDFVILATGQTPNNSLVKDLSSSDPGSLINPDNGFIRVKPTMQLLDDNYPNFFAVGDIADTGVQKAARPGSAQAAVVAKNIQSLIEGKVPDSKFTWGASGIHLTLGLKQHIKFRNPNLAEGQSEPVVIEEDDGREDLGVEGIWSRMGIEVNEPSRYHL</sequence>
<proteinExistence type="predicted"/>
<dbReference type="Pfam" id="PF07992">
    <property type="entry name" value="Pyr_redox_2"/>
    <property type="match status" value="1"/>
</dbReference>
<organism evidence="2 3">
    <name type="scientific">Talaromyces islandicus</name>
    <name type="common">Penicillium islandicum</name>
    <dbReference type="NCBI Taxonomy" id="28573"/>
    <lineage>
        <taxon>Eukaryota</taxon>
        <taxon>Fungi</taxon>
        <taxon>Dikarya</taxon>
        <taxon>Ascomycota</taxon>
        <taxon>Pezizomycotina</taxon>
        <taxon>Eurotiomycetes</taxon>
        <taxon>Eurotiomycetidae</taxon>
        <taxon>Eurotiales</taxon>
        <taxon>Trichocomaceae</taxon>
        <taxon>Talaromyces</taxon>
        <taxon>Talaromyces sect. Islandici</taxon>
    </lineage>
</organism>
<dbReference type="SUPFAM" id="SSF51905">
    <property type="entry name" value="FAD/NAD(P)-binding domain"/>
    <property type="match status" value="1"/>
</dbReference>
<dbReference type="PRINTS" id="PR00368">
    <property type="entry name" value="FADPNR"/>
</dbReference>
<dbReference type="GO" id="GO:0005737">
    <property type="term" value="C:cytoplasm"/>
    <property type="evidence" value="ECO:0007669"/>
    <property type="project" value="TreeGrafter"/>
</dbReference>
<dbReference type="STRING" id="28573.A0A0U1LW94"/>
<evidence type="ECO:0000313" key="3">
    <source>
        <dbReference type="Proteomes" id="UP000054383"/>
    </source>
</evidence>
<feature type="domain" description="FAD/NAD(P)-binding" evidence="1">
    <location>
        <begin position="7"/>
        <end position="314"/>
    </location>
</feature>
<dbReference type="PANTHER" id="PTHR43735">
    <property type="entry name" value="APOPTOSIS-INDUCING FACTOR 1"/>
    <property type="match status" value="1"/>
</dbReference>
<dbReference type="PANTHER" id="PTHR43735:SF11">
    <property type="entry name" value="HYPOTHETICAL OXIDOREDUCTASE (EUROFUNG)"/>
    <property type="match status" value="1"/>
</dbReference>
<name>A0A0U1LW94_TALIS</name>
<protein>
    <submittedName>
        <fullName evidence="2">Amid-like NADH oxidoreductase, putative</fullName>
    </submittedName>
</protein>
<dbReference type="InterPro" id="IPR036188">
    <property type="entry name" value="FAD/NAD-bd_sf"/>
</dbReference>